<dbReference type="AlphaFoldDB" id="G3GYN4"/>
<reference evidence="3" key="1">
    <citation type="journal article" date="2011" name="Nat. Biotechnol.">
        <title>The genomic sequence of the Chinese hamster ovary (CHO)-K1 cell line.</title>
        <authorList>
            <person name="Xu X."/>
            <person name="Nagarajan H."/>
            <person name="Lewis N.E."/>
            <person name="Pan S."/>
            <person name="Cai Z."/>
            <person name="Liu X."/>
            <person name="Chen W."/>
            <person name="Xie M."/>
            <person name="Wang W."/>
            <person name="Hammond S."/>
            <person name="Andersen M.R."/>
            <person name="Neff N."/>
            <person name="Passarelli B."/>
            <person name="Koh W."/>
            <person name="Fan H.C."/>
            <person name="Wang J."/>
            <person name="Gui Y."/>
            <person name="Lee K.H."/>
            <person name="Betenbaugh M.J."/>
            <person name="Quake S.R."/>
            <person name="Famili I."/>
            <person name="Palsson B.O."/>
            <person name="Wang J."/>
        </authorList>
    </citation>
    <scope>NUCLEOTIDE SEQUENCE [LARGE SCALE GENOMIC DNA]</scope>
    <source>
        <strain evidence="3">CHO K1 cell line</strain>
    </source>
</reference>
<proteinExistence type="predicted"/>
<dbReference type="Proteomes" id="UP000001075">
    <property type="component" value="Unassembled WGS sequence"/>
</dbReference>
<accession>G3GYN4</accession>
<keyword evidence="1" id="KW-0812">Transmembrane</keyword>
<evidence type="ECO:0000313" key="2">
    <source>
        <dbReference type="EMBL" id="EGV94576.1"/>
    </source>
</evidence>
<organism evidence="2 3">
    <name type="scientific">Cricetulus griseus</name>
    <name type="common">Chinese hamster</name>
    <name type="synonym">Cricetulus barabensis griseus</name>
    <dbReference type="NCBI Taxonomy" id="10029"/>
    <lineage>
        <taxon>Eukaryota</taxon>
        <taxon>Metazoa</taxon>
        <taxon>Chordata</taxon>
        <taxon>Craniata</taxon>
        <taxon>Vertebrata</taxon>
        <taxon>Euteleostomi</taxon>
        <taxon>Mammalia</taxon>
        <taxon>Eutheria</taxon>
        <taxon>Euarchontoglires</taxon>
        <taxon>Glires</taxon>
        <taxon>Rodentia</taxon>
        <taxon>Myomorpha</taxon>
        <taxon>Muroidea</taxon>
        <taxon>Cricetidae</taxon>
        <taxon>Cricetinae</taxon>
        <taxon>Cricetulus</taxon>
    </lineage>
</organism>
<gene>
    <name evidence="2" type="ORF">I79_002938</name>
</gene>
<feature type="transmembrane region" description="Helical" evidence="1">
    <location>
        <begin position="22"/>
        <end position="44"/>
    </location>
</feature>
<evidence type="ECO:0000313" key="3">
    <source>
        <dbReference type="Proteomes" id="UP000001075"/>
    </source>
</evidence>
<sequence>MCVAEASFIQGKQLFELAKREMSLYILLLINHTAAQCLLMALPLKDLLFYGSSLEVG</sequence>
<evidence type="ECO:0000256" key="1">
    <source>
        <dbReference type="SAM" id="Phobius"/>
    </source>
</evidence>
<dbReference type="InParanoid" id="G3GYN4"/>
<dbReference type="EMBL" id="JH000068">
    <property type="protein sequence ID" value="EGV94576.1"/>
    <property type="molecule type" value="Genomic_DNA"/>
</dbReference>
<keyword evidence="1" id="KW-1133">Transmembrane helix</keyword>
<protein>
    <submittedName>
        <fullName evidence="2">Uncharacterized protein</fullName>
    </submittedName>
</protein>
<keyword evidence="1" id="KW-0472">Membrane</keyword>
<name>G3GYN4_CRIGR</name>